<dbReference type="SUPFAM" id="SSF116734">
    <property type="entry name" value="DNA methylase specificity domain"/>
    <property type="match status" value="2"/>
</dbReference>
<keyword evidence="1" id="KW-0680">Restriction system</keyword>
<evidence type="ECO:0000313" key="3">
    <source>
        <dbReference type="EMBL" id="SHI09939.1"/>
    </source>
</evidence>
<evidence type="ECO:0000313" key="4">
    <source>
        <dbReference type="Proteomes" id="UP000184139"/>
    </source>
</evidence>
<accession>A0A1M5YDF5</accession>
<dbReference type="GO" id="GO:0003677">
    <property type="term" value="F:DNA binding"/>
    <property type="evidence" value="ECO:0007669"/>
    <property type="project" value="UniProtKB-KW"/>
</dbReference>
<keyword evidence="4" id="KW-1185">Reference proteome</keyword>
<keyword evidence="2" id="KW-0238">DNA-binding</keyword>
<dbReference type="STRING" id="1121409.SAMN02745124_03894"/>
<dbReference type="PANTHER" id="PTHR30408:SF12">
    <property type="entry name" value="TYPE I RESTRICTION ENZYME MJAVIII SPECIFICITY SUBUNIT"/>
    <property type="match status" value="1"/>
</dbReference>
<dbReference type="AlphaFoldDB" id="A0A1M5YDF5"/>
<dbReference type="GO" id="GO:0009307">
    <property type="term" value="P:DNA restriction-modification system"/>
    <property type="evidence" value="ECO:0007669"/>
    <property type="project" value="UniProtKB-KW"/>
</dbReference>
<proteinExistence type="predicted"/>
<name>A0A1M5YDF5_9BACT</name>
<dbReference type="OrthoDB" id="5296428at2"/>
<dbReference type="RefSeq" id="WP_073378800.1">
    <property type="nucleotide sequence ID" value="NZ_FQXS01000033.1"/>
</dbReference>
<dbReference type="InterPro" id="IPR052021">
    <property type="entry name" value="Type-I_RS_S_subunit"/>
</dbReference>
<dbReference type="EMBL" id="FQXS01000033">
    <property type="protein sequence ID" value="SHI09939.1"/>
    <property type="molecule type" value="Genomic_DNA"/>
</dbReference>
<dbReference type="InterPro" id="IPR044946">
    <property type="entry name" value="Restrct_endonuc_typeI_TRD_sf"/>
</dbReference>
<reference evidence="3 4" key="1">
    <citation type="submission" date="2016-11" db="EMBL/GenBank/DDBJ databases">
        <authorList>
            <person name="Jaros S."/>
            <person name="Januszkiewicz K."/>
            <person name="Wedrychowicz H."/>
        </authorList>
    </citation>
    <scope>NUCLEOTIDE SEQUENCE [LARGE SCALE GENOMIC DNA]</scope>
    <source>
        <strain evidence="3 4">DSM 9705</strain>
    </source>
</reference>
<dbReference type="Gene3D" id="3.90.220.20">
    <property type="entry name" value="DNA methylase specificity domains"/>
    <property type="match status" value="2"/>
</dbReference>
<organism evidence="3 4">
    <name type="scientific">Desulfofustis glycolicus DSM 9705</name>
    <dbReference type="NCBI Taxonomy" id="1121409"/>
    <lineage>
        <taxon>Bacteria</taxon>
        <taxon>Pseudomonadati</taxon>
        <taxon>Thermodesulfobacteriota</taxon>
        <taxon>Desulfobulbia</taxon>
        <taxon>Desulfobulbales</taxon>
        <taxon>Desulfocapsaceae</taxon>
        <taxon>Desulfofustis</taxon>
    </lineage>
</organism>
<sequence length="440" mass="50703">MFTSIKASTLTQRFDVRYHLSDKNTDNDSWTLGELKDLIVRDPNCYGFKYARIGLPIIRISDMRQPFIDFSRTVLISENVHQKFHKTHLKPYDILISVRGMSTGKVSIFLGEFDRVNISPNIIIVRLKDAELSPYVAMVLISHVGQNQIKRFFSGGGKPSLTAPMVNAIKIPKPSEDKLKQINLLFKEAKERRTEGKNLLREISQIFEREFTGLNIDKSICSVRNVSDLCDRWDSHYHNDGFVNLRGYLKKYKGEKKLISHYGIEIDEPAKNFDKKEKVQYIEIGSINNLTGIIDSTTINYPELLPKSAKVEVSDGDILISKVRPYLNSNAIVVKSSTTFRTVASKNAFTIFNTEKHHFRYYLVAFLRNKFGLSQIEMYQSGTSYPTVSDDDVNKIFILEIEETSMEQINELYKKYVEIKIIEEFTTNTILEMLQDDEEI</sequence>
<evidence type="ECO:0000256" key="1">
    <source>
        <dbReference type="ARBA" id="ARBA00022747"/>
    </source>
</evidence>
<dbReference type="Proteomes" id="UP000184139">
    <property type="component" value="Unassembled WGS sequence"/>
</dbReference>
<gene>
    <name evidence="3" type="ORF">SAMN02745124_03894</name>
</gene>
<evidence type="ECO:0000256" key="2">
    <source>
        <dbReference type="ARBA" id="ARBA00023125"/>
    </source>
</evidence>
<protein>
    <submittedName>
        <fullName evidence="3">Type I restriction enzyme, S subunit</fullName>
    </submittedName>
</protein>
<dbReference type="PANTHER" id="PTHR30408">
    <property type="entry name" value="TYPE-1 RESTRICTION ENZYME ECOKI SPECIFICITY PROTEIN"/>
    <property type="match status" value="1"/>
</dbReference>